<gene>
    <name evidence="1" type="ordered locus">BN4_11561</name>
</gene>
<sequence>MTGVEGAARGCAPSTISVIKPDPLLSGHEKCLAEGLEKTLKGTGMVGEGENGESAFDPLVGFVVQTAGHRLEKLGACHWLPPCCFGAVRSSSATNSEVQPSVLPIQTNFV</sequence>
<dbReference type="AlphaFoldDB" id="M1WK12"/>
<dbReference type="PATRIC" id="fig|879567.3.peg.1628"/>
<dbReference type="EMBL" id="FO203427">
    <property type="protein sequence ID" value="CCH48796.1"/>
    <property type="molecule type" value="Genomic_DNA"/>
</dbReference>
<proteinExistence type="predicted"/>
<evidence type="ECO:0000313" key="2">
    <source>
        <dbReference type="Proteomes" id="UP000011724"/>
    </source>
</evidence>
<organism evidence="1 2">
    <name type="scientific">Pseudodesulfovibrio piezophilus (strain DSM 21447 / JCM 15486 / C1TLV30)</name>
    <name type="common">Desulfovibrio piezophilus</name>
    <dbReference type="NCBI Taxonomy" id="1322246"/>
    <lineage>
        <taxon>Bacteria</taxon>
        <taxon>Pseudomonadati</taxon>
        <taxon>Thermodesulfobacteriota</taxon>
        <taxon>Desulfovibrionia</taxon>
        <taxon>Desulfovibrionales</taxon>
        <taxon>Desulfovibrionaceae</taxon>
    </lineage>
</organism>
<accession>M1WK12</accession>
<reference evidence="1 2" key="1">
    <citation type="journal article" date="2013" name="PLoS ONE">
        <title>The first genomic and proteomic characterization of a deep-sea sulfate reducer: insights into the piezophilic lifestyle of Desulfovibrio piezophilus.</title>
        <authorList>
            <person name="Pradel N."/>
            <person name="Ji B."/>
            <person name="Gimenez G."/>
            <person name="Talla E."/>
            <person name="Lenoble P."/>
            <person name="Garel M."/>
            <person name="Tamburini C."/>
            <person name="Fourquet P."/>
            <person name="Lebrun R."/>
            <person name="Bertin P."/>
            <person name="Denis Y."/>
            <person name="Pophillat M."/>
            <person name="Barbe V."/>
            <person name="Ollivier B."/>
            <person name="Dolla A."/>
        </authorList>
    </citation>
    <scope>NUCLEOTIDE SEQUENCE [LARGE SCALE GENOMIC DNA]</scope>
    <source>
        <strain evidence="2">DSM 10523 / SB164P1</strain>
    </source>
</reference>
<dbReference type="KEGG" id="dpi:BN4_11561"/>
<reference evidence="2" key="2">
    <citation type="journal article" date="2013" name="Stand. Genomic Sci.">
        <title>Complete genome sequence of Desulfocapsa sulfexigens, a marine deltaproteobacterium specialized in disproportionating inorganic sulfur compounds.</title>
        <authorList>
            <person name="Finster K.W."/>
            <person name="Kjeldsen K.U."/>
            <person name="Kube M."/>
            <person name="Reinhardt R."/>
            <person name="Mussmann M."/>
            <person name="Amann R."/>
            <person name="Schreiber L."/>
        </authorList>
    </citation>
    <scope>NUCLEOTIDE SEQUENCE [LARGE SCALE GENOMIC DNA]</scope>
    <source>
        <strain evidence="2">DSM 10523 / SB164P1</strain>
    </source>
</reference>
<protein>
    <submittedName>
        <fullName evidence="1">Uncharacterized protein</fullName>
    </submittedName>
</protein>
<dbReference type="Proteomes" id="UP000011724">
    <property type="component" value="Chromosome"/>
</dbReference>
<dbReference type="HOGENOM" id="CLU_2166905_0_0_7"/>
<evidence type="ECO:0000313" key="1">
    <source>
        <dbReference type="EMBL" id="CCH48796.1"/>
    </source>
</evidence>
<keyword evidence="2" id="KW-1185">Reference proteome</keyword>
<name>M1WK12_PSEP2</name>